<name>A0ABD2MC50_9BILA</name>
<organism evidence="3 4">
    <name type="scientific">Heterodera trifolii</name>
    <dbReference type="NCBI Taxonomy" id="157864"/>
    <lineage>
        <taxon>Eukaryota</taxon>
        <taxon>Metazoa</taxon>
        <taxon>Ecdysozoa</taxon>
        <taxon>Nematoda</taxon>
        <taxon>Chromadorea</taxon>
        <taxon>Rhabditida</taxon>
        <taxon>Tylenchina</taxon>
        <taxon>Tylenchomorpha</taxon>
        <taxon>Tylenchoidea</taxon>
        <taxon>Heteroderidae</taxon>
        <taxon>Heteroderinae</taxon>
        <taxon>Heterodera</taxon>
    </lineage>
</organism>
<evidence type="ECO:0000313" key="3">
    <source>
        <dbReference type="EMBL" id="KAL3125100.1"/>
    </source>
</evidence>
<comment type="caution">
    <text evidence="3">The sequence shown here is derived from an EMBL/GenBank/DDBJ whole genome shotgun (WGS) entry which is preliminary data.</text>
</comment>
<keyword evidence="4" id="KW-1185">Reference proteome</keyword>
<dbReference type="EMBL" id="JBICBT010000051">
    <property type="protein sequence ID" value="KAL3125100.1"/>
    <property type="molecule type" value="Genomic_DNA"/>
</dbReference>
<dbReference type="InterPro" id="IPR011009">
    <property type="entry name" value="Kinase-like_dom_sf"/>
</dbReference>
<feature type="region of interest" description="Disordered" evidence="1">
    <location>
        <begin position="1"/>
        <end position="45"/>
    </location>
</feature>
<evidence type="ECO:0000313" key="4">
    <source>
        <dbReference type="Proteomes" id="UP001620626"/>
    </source>
</evidence>
<dbReference type="Proteomes" id="UP001620626">
    <property type="component" value="Unassembled WGS sequence"/>
</dbReference>
<dbReference type="Pfam" id="PF07714">
    <property type="entry name" value="PK_Tyr_Ser-Thr"/>
    <property type="match status" value="1"/>
</dbReference>
<sequence length="161" mass="18063">MAQKIIEGAEGPRTRPRSGRVSTLAQKVTEKAEGPRTRPRSGRRGRRLCEVAGAASGRDDCCGLDGWAELIVSAIWSTSATTVRRRCDECQTRRWRWPTRWPSTGTTEVPYDKMPSTTVWFLVGSGKLQLHVPKTAPCSVSFLLTLCWAKNPRNRPSFKQF</sequence>
<evidence type="ECO:0000259" key="2">
    <source>
        <dbReference type="Pfam" id="PF07714"/>
    </source>
</evidence>
<feature type="domain" description="Serine-threonine/tyrosine-protein kinase catalytic" evidence="2">
    <location>
        <begin position="107"/>
        <end position="160"/>
    </location>
</feature>
<dbReference type="Gene3D" id="1.10.510.10">
    <property type="entry name" value="Transferase(Phosphotransferase) domain 1"/>
    <property type="match status" value="1"/>
</dbReference>
<proteinExistence type="predicted"/>
<dbReference type="SUPFAM" id="SSF56112">
    <property type="entry name" value="Protein kinase-like (PK-like)"/>
    <property type="match status" value="1"/>
</dbReference>
<dbReference type="AlphaFoldDB" id="A0ABD2MC50"/>
<evidence type="ECO:0000256" key="1">
    <source>
        <dbReference type="SAM" id="MobiDB-lite"/>
    </source>
</evidence>
<accession>A0ABD2MC50</accession>
<protein>
    <recommendedName>
        <fullName evidence="2">Serine-threonine/tyrosine-protein kinase catalytic domain-containing protein</fullName>
    </recommendedName>
</protein>
<dbReference type="InterPro" id="IPR001245">
    <property type="entry name" value="Ser-Thr/Tyr_kinase_cat_dom"/>
</dbReference>
<reference evidence="3 4" key="1">
    <citation type="submission" date="2024-10" db="EMBL/GenBank/DDBJ databases">
        <authorList>
            <person name="Kim D."/>
        </authorList>
    </citation>
    <scope>NUCLEOTIDE SEQUENCE [LARGE SCALE GENOMIC DNA]</scope>
    <source>
        <strain evidence="3">BH-2024</strain>
    </source>
</reference>
<gene>
    <name evidence="3" type="ORF">niasHT_000372</name>
</gene>